<accession>J0D360</accession>
<feature type="compositionally biased region" description="Basic and acidic residues" evidence="1">
    <location>
        <begin position="167"/>
        <end position="186"/>
    </location>
</feature>
<evidence type="ECO:0000256" key="1">
    <source>
        <dbReference type="SAM" id="MobiDB-lite"/>
    </source>
</evidence>
<evidence type="ECO:0000313" key="3">
    <source>
        <dbReference type="Proteomes" id="UP000006514"/>
    </source>
</evidence>
<gene>
    <name evidence="2" type="ORF">AURDEDRAFT_125142</name>
</gene>
<feature type="compositionally biased region" description="Basic residues" evidence="1">
    <location>
        <begin position="154"/>
        <end position="166"/>
    </location>
</feature>
<dbReference type="EMBL" id="JH687770">
    <property type="protein sequence ID" value="EJD44571.1"/>
    <property type="molecule type" value="Genomic_DNA"/>
</dbReference>
<reference evidence="3" key="1">
    <citation type="journal article" date="2012" name="Science">
        <title>The Paleozoic origin of enzymatic lignin decomposition reconstructed from 31 fungal genomes.</title>
        <authorList>
            <person name="Floudas D."/>
            <person name="Binder M."/>
            <person name="Riley R."/>
            <person name="Barry K."/>
            <person name="Blanchette R.A."/>
            <person name="Henrissat B."/>
            <person name="Martinez A.T."/>
            <person name="Otillar R."/>
            <person name="Spatafora J.W."/>
            <person name="Yadav J.S."/>
            <person name="Aerts A."/>
            <person name="Benoit I."/>
            <person name="Boyd A."/>
            <person name="Carlson A."/>
            <person name="Copeland A."/>
            <person name="Coutinho P.M."/>
            <person name="de Vries R.P."/>
            <person name="Ferreira P."/>
            <person name="Findley K."/>
            <person name="Foster B."/>
            <person name="Gaskell J."/>
            <person name="Glotzer D."/>
            <person name="Gorecki P."/>
            <person name="Heitman J."/>
            <person name="Hesse C."/>
            <person name="Hori C."/>
            <person name="Igarashi K."/>
            <person name="Jurgens J.A."/>
            <person name="Kallen N."/>
            <person name="Kersten P."/>
            <person name="Kohler A."/>
            <person name="Kuees U."/>
            <person name="Kumar T.K.A."/>
            <person name="Kuo A."/>
            <person name="LaButti K."/>
            <person name="Larrondo L.F."/>
            <person name="Lindquist E."/>
            <person name="Ling A."/>
            <person name="Lombard V."/>
            <person name="Lucas S."/>
            <person name="Lundell T."/>
            <person name="Martin R."/>
            <person name="McLaughlin D.J."/>
            <person name="Morgenstern I."/>
            <person name="Morin E."/>
            <person name="Murat C."/>
            <person name="Nagy L.G."/>
            <person name="Nolan M."/>
            <person name="Ohm R.A."/>
            <person name="Patyshakuliyeva A."/>
            <person name="Rokas A."/>
            <person name="Ruiz-Duenas F.J."/>
            <person name="Sabat G."/>
            <person name="Salamov A."/>
            <person name="Samejima M."/>
            <person name="Schmutz J."/>
            <person name="Slot J.C."/>
            <person name="St John F."/>
            <person name="Stenlid J."/>
            <person name="Sun H."/>
            <person name="Sun S."/>
            <person name="Syed K."/>
            <person name="Tsang A."/>
            <person name="Wiebenga A."/>
            <person name="Young D."/>
            <person name="Pisabarro A."/>
            <person name="Eastwood D.C."/>
            <person name="Martin F."/>
            <person name="Cullen D."/>
            <person name="Grigoriev I.V."/>
            <person name="Hibbett D.S."/>
        </authorList>
    </citation>
    <scope>NUCLEOTIDE SEQUENCE [LARGE SCALE GENOMIC DNA]</scope>
    <source>
        <strain evidence="3">TFB10046</strain>
    </source>
</reference>
<evidence type="ECO:0008006" key="4">
    <source>
        <dbReference type="Google" id="ProtNLM"/>
    </source>
</evidence>
<name>J0D360_AURST</name>
<feature type="compositionally biased region" description="Low complexity" evidence="1">
    <location>
        <begin position="42"/>
        <end position="61"/>
    </location>
</feature>
<protein>
    <recommendedName>
        <fullName evidence="4">C2H2-type domain-containing protein</fullName>
    </recommendedName>
</protein>
<dbReference type="InParanoid" id="J0D360"/>
<feature type="region of interest" description="Disordered" evidence="1">
    <location>
        <begin position="154"/>
        <end position="202"/>
    </location>
</feature>
<feature type="region of interest" description="Disordered" evidence="1">
    <location>
        <begin position="42"/>
        <end position="70"/>
    </location>
</feature>
<dbReference type="Proteomes" id="UP000006514">
    <property type="component" value="Unassembled WGS sequence"/>
</dbReference>
<sequence length="202" mass="22372">MAYQFTFAAPIYGNGPSADAPFPPAAALEVEQPFCIDPQLLSLPAPEPETSSEPSPSATTSNAHSVPPSESASFDWESSLYHGMDKALAQTLCKGHDFLFEDGKYRCPIADCESSYAKRQSVVRHLWQAPTICERCGASIGRVESWNIDRHHKTKECRRAAGKRAKKSEGTKKRRRDDGPDGRGDDENYDPASRTSKRQRIQ</sequence>
<evidence type="ECO:0000313" key="2">
    <source>
        <dbReference type="EMBL" id="EJD44571.1"/>
    </source>
</evidence>
<organism evidence="2 3">
    <name type="scientific">Auricularia subglabra (strain TFB-10046 / SS5)</name>
    <name type="common">White-rot fungus</name>
    <name type="synonym">Auricularia delicata (strain TFB10046)</name>
    <dbReference type="NCBI Taxonomy" id="717982"/>
    <lineage>
        <taxon>Eukaryota</taxon>
        <taxon>Fungi</taxon>
        <taxon>Dikarya</taxon>
        <taxon>Basidiomycota</taxon>
        <taxon>Agaricomycotina</taxon>
        <taxon>Agaricomycetes</taxon>
        <taxon>Auriculariales</taxon>
        <taxon>Auriculariaceae</taxon>
        <taxon>Auricularia</taxon>
    </lineage>
</organism>
<proteinExistence type="predicted"/>
<dbReference type="KEGG" id="adl:AURDEDRAFT_125142"/>
<dbReference type="AlphaFoldDB" id="J0D360"/>
<keyword evidence="3" id="KW-1185">Reference proteome</keyword>